<dbReference type="SMART" id="SM00093">
    <property type="entry name" value="SERPIN"/>
    <property type="match status" value="1"/>
</dbReference>
<evidence type="ECO:0000256" key="4">
    <source>
        <dbReference type="RuleBase" id="RU000411"/>
    </source>
</evidence>
<accession>A0A1I8Q8K5</accession>
<evidence type="ECO:0000256" key="3">
    <source>
        <dbReference type="ARBA" id="ARBA00022900"/>
    </source>
</evidence>
<name>A0A1I8Q8K5_STOCA</name>
<evidence type="ECO:0000313" key="7">
    <source>
        <dbReference type="EnsemblMetazoa" id="SCAU014864-PB"/>
    </source>
</evidence>
<proteinExistence type="inferred from homology"/>
<comment type="similarity">
    <text evidence="1 4">Belongs to the serpin family.</text>
</comment>
<dbReference type="GO" id="GO:0004867">
    <property type="term" value="F:serine-type endopeptidase inhibitor activity"/>
    <property type="evidence" value="ECO:0007669"/>
    <property type="project" value="UniProtKB-KW"/>
</dbReference>
<dbReference type="Gene3D" id="2.30.39.10">
    <property type="entry name" value="Alpha-1-antitrypsin, domain 1"/>
    <property type="match status" value="1"/>
</dbReference>
<dbReference type="EnsemblMetazoa" id="SCAU014864-RB">
    <property type="protein sequence ID" value="SCAU014864-PB"/>
    <property type="gene ID" value="SCAU014864"/>
</dbReference>
<dbReference type="PANTHER" id="PTHR11461:SF211">
    <property type="entry name" value="GH10112P-RELATED"/>
    <property type="match status" value="1"/>
</dbReference>
<dbReference type="VEuPathDB" id="VectorBase:SCAU014864"/>
<gene>
    <name evidence="7" type="primary">106088580</name>
</gene>
<feature type="chain" id="PRO_5009327911" description="Serpin domain-containing protein" evidence="5">
    <location>
        <begin position="25"/>
        <end position="399"/>
    </location>
</feature>
<keyword evidence="3" id="KW-0722">Serine protease inhibitor</keyword>
<dbReference type="InterPro" id="IPR023796">
    <property type="entry name" value="Serpin_dom"/>
</dbReference>
<dbReference type="Pfam" id="PF00079">
    <property type="entry name" value="Serpin"/>
    <property type="match status" value="1"/>
</dbReference>
<reference evidence="7" key="1">
    <citation type="submission" date="2020-05" db="UniProtKB">
        <authorList>
            <consortium name="EnsemblMetazoa"/>
        </authorList>
    </citation>
    <scope>IDENTIFICATION</scope>
    <source>
        <strain evidence="7">USDA</strain>
    </source>
</reference>
<keyword evidence="5" id="KW-0732">Signal</keyword>
<dbReference type="CDD" id="cd19601">
    <property type="entry name" value="serpin42Da-like"/>
    <property type="match status" value="1"/>
</dbReference>
<dbReference type="InterPro" id="IPR036186">
    <property type="entry name" value="Serpin_sf"/>
</dbReference>
<evidence type="ECO:0000256" key="2">
    <source>
        <dbReference type="ARBA" id="ARBA00022690"/>
    </source>
</evidence>
<dbReference type="InterPro" id="IPR042178">
    <property type="entry name" value="Serpin_sf_1"/>
</dbReference>
<keyword evidence="2" id="KW-0646">Protease inhibitor</keyword>
<dbReference type="PANTHER" id="PTHR11461">
    <property type="entry name" value="SERINE PROTEASE INHIBITOR, SERPIN"/>
    <property type="match status" value="1"/>
</dbReference>
<dbReference type="OrthoDB" id="671595at2759"/>
<dbReference type="InterPro" id="IPR042185">
    <property type="entry name" value="Serpin_sf_2"/>
</dbReference>
<dbReference type="SUPFAM" id="SSF56574">
    <property type="entry name" value="Serpins"/>
    <property type="match status" value="1"/>
</dbReference>
<dbReference type="InterPro" id="IPR000215">
    <property type="entry name" value="Serpin_fam"/>
</dbReference>
<protein>
    <recommendedName>
        <fullName evidence="6">Serpin domain-containing protein</fullName>
    </recommendedName>
</protein>
<dbReference type="AlphaFoldDB" id="A0A1I8Q8K5"/>
<organism evidence="7 8">
    <name type="scientific">Stomoxys calcitrans</name>
    <name type="common">Stable fly</name>
    <name type="synonym">Conops calcitrans</name>
    <dbReference type="NCBI Taxonomy" id="35570"/>
    <lineage>
        <taxon>Eukaryota</taxon>
        <taxon>Metazoa</taxon>
        <taxon>Ecdysozoa</taxon>
        <taxon>Arthropoda</taxon>
        <taxon>Hexapoda</taxon>
        <taxon>Insecta</taxon>
        <taxon>Pterygota</taxon>
        <taxon>Neoptera</taxon>
        <taxon>Endopterygota</taxon>
        <taxon>Diptera</taxon>
        <taxon>Brachycera</taxon>
        <taxon>Muscomorpha</taxon>
        <taxon>Muscoidea</taxon>
        <taxon>Muscidae</taxon>
        <taxon>Stomoxys</taxon>
    </lineage>
</organism>
<evidence type="ECO:0000313" key="8">
    <source>
        <dbReference type="Proteomes" id="UP000095300"/>
    </source>
</evidence>
<evidence type="ECO:0000259" key="6">
    <source>
        <dbReference type="SMART" id="SM00093"/>
    </source>
</evidence>
<dbReference type="GO" id="GO:0005615">
    <property type="term" value="C:extracellular space"/>
    <property type="evidence" value="ECO:0007669"/>
    <property type="project" value="InterPro"/>
</dbReference>
<feature type="domain" description="Serpin" evidence="6">
    <location>
        <begin position="43"/>
        <end position="399"/>
    </location>
</feature>
<evidence type="ECO:0000256" key="1">
    <source>
        <dbReference type="ARBA" id="ARBA00009500"/>
    </source>
</evidence>
<feature type="signal peptide" evidence="5">
    <location>
        <begin position="1"/>
        <end position="24"/>
    </location>
</feature>
<keyword evidence="8" id="KW-1185">Reference proteome</keyword>
<dbReference type="InterPro" id="IPR023795">
    <property type="entry name" value="Serpin_CS"/>
</dbReference>
<sequence length="399" mass="44672">MGGKSKTFIQVFILCTTLCYFASSTPVTSEQQKFDNALDYFGKNIFSEISKTKNNSNIIVSPFSIQTCLAMTRMGADGGTADEMDKVLGFDNLSPESVAQNFHSILAKYEKSDILKLANKVYVAKGLELLEEYNQVLSGKFFSSADSLDFADTDNSVKVVNDWVANKTENMIVDFMPPKSLSPDAVLVLLSAIYFQGQWKKPFNPAHTKEAEFFIDDNHSVQWPMMQGFKRAEYARYKDLEASALRLPYKDSDISMMIILPNSRNGLSALMEKLKNTQLKTLTQSLRFHGASIDVLLPKFKAELKLDLKEVLQKMNLNSIFSHPNFSKMFSNPGDLKVEKVIHQAVIEVDEVGTKAAAVTLLEAVTLSMPIEFKANHPFYYVIMNSDAVPLFEGTFMGV</sequence>
<dbReference type="Gene3D" id="3.30.497.10">
    <property type="entry name" value="Antithrombin, subunit I, domain 2"/>
    <property type="match status" value="1"/>
</dbReference>
<dbReference type="PROSITE" id="PS00284">
    <property type="entry name" value="SERPIN"/>
    <property type="match status" value="1"/>
</dbReference>
<dbReference type="Proteomes" id="UP000095300">
    <property type="component" value="Unassembled WGS sequence"/>
</dbReference>
<dbReference type="KEGG" id="scac:106088580"/>
<evidence type="ECO:0000256" key="5">
    <source>
        <dbReference type="SAM" id="SignalP"/>
    </source>
</evidence>